<reference evidence="3 4" key="1">
    <citation type="submission" date="2017-12" db="EMBL/GenBank/DDBJ databases">
        <title>Sequencing, de novo assembly and annotation of complete genome of a new Thraustochytrid species, strain FCC1311.</title>
        <authorList>
            <person name="Sedici K."/>
            <person name="Godart F."/>
            <person name="Aiese Cigliano R."/>
            <person name="Sanseverino W."/>
            <person name="Barakat M."/>
            <person name="Ortet P."/>
            <person name="Marechal E."/>
            <person name="Cagnac O."/>
            <person name="Amato A."/>
        </authorList>
    </citation>
    <scope>NUCLEOTIDE SEQUENCE [LARGE SCALE GENOMIC DNA]</scope>
</reference>
<feature type="chain" id="PRO_5015346566" evidence="2">
    <location>
        <begin position="27"/>
        <end position="612"/>
    </location>
</feature>
<evidence type="ECO:0000256" key="1">
    <source>
        <dbReference type="SAM" id="MobiDB-lite"/>
    </source>
</evidence>
<evidence type="ECO:0000256" key="2">
    <source>
        <dbReference type="SAM" id="SignalP"/>
    </source>
</evidence>
<dbReference type="AlphaFoldDB" id="A0A2R5GVW8"/>
<comment type="caution">
    <text evidence="3">The sequence shown here is derived from an EMBL/GenBank/DDBJ whole genome shotgun (WGS) entry which is preliminary data.</text>
</comment>
<accession>A0A2R5GVW8</accession>
<feature type="signal peptide" evidence="2">
    <location>
        <begin position="1"/>
        <end position="26"/>
    </location>
</feature>
<feature type="compositionally biased region" description="Acidic residues" evidence="1">
    <location>
        <begin position="591"/>
        <end position="612"/>
    </location>
</feature>
<protein>
    <submittedName>
        <fullName evidence="3">Uncharacterized protein</fullName>
    </submittedName>
</protein>
<evidence type="ECO:0000313" key="3">
    <source>
        <dbReference type="EMBL" id="GBG34715.1"/>
    </source>
</evidence>
<sequence>MARAVARTLALVALAVALGGLGEVEALSRCGAKRYGHIADTCNYKPRPQQDNCKRWASRNLIRSIAPFTSEDQLYMVRKYERCSRQNFQKVRCCWQQVGDSYRRQVASRRTLQDLSEDDETVEFACANPVQLENGTWTDIEFYVSGDVAARIPLPDGNYSIPFFPLVSDIDPPSVCSFILFYLKYNSPSNEFVSQPQPKPDVVDLSQPSSGSCSPTPNAEICSCSSLDEDPDCPNYCLELERYHRCTHCSHQECAAICDSIATCAGIEYHNKSETCKLMLHPEFSTTADLRPLGGSNNESFPSFTIGLSLEAPPLVEDGSADGSTTCYGRSESAALNAKAVELKTSSGQGGMCAVSDPSYRVQRCGPSGFNNVGLCGAAACSMMCAQDPSCQAYDMNLDVDEGLCFLIYEELPTEVVEGTSDSFRCYVIDRDVTDVESDWYNLFVHVGYRDVASEPNGTGLNLANLLDNNVTGFSETGAPTPSPVSTCKTGGCSLNCKKSSCCKSIGLHGERCCYGVRFSDTGRTCCTYGGYYSSDEYTCCTKIRNKKKVCSVASAKSSFDDLLASDGSYNASDVDLAARISHDAASSAPDGDDASDDDGDGDDDDDDDDYF</sequence>
<name>A0A2R5GVW8_9STRA</name>
<evidence type="ECO:0000313" key="4">
    <source>
        <dbReference type="Proteomes" id="UP000241890"/>
    </source>
</evidence>
<dbReference type="Proteomes" id="UP000241890">
    <property type="component" value="Unassembled WGS sequence"/>
</dbReference>
<dbReference type="InParanoid" id="A0A2R5GVW8"/>
<proteinExistence type="predicted"/>
<keyword evidence="4" id="KW-1185">Reference proteome</keyword>
<gene>
    <name evidence="3" type="ORF">FCC1311_109372</name>
</gene>
<dbReference type="EMBL" id="BEYU01000211">
    <property type="protein sequence ID" value="GBG34715.1"/>
    <property type="molecule type" value="Genomic_DNA"/>
</dbReference>
<organism evidence="3 4">
    <name type="scientific">Hondaea fermentalgiana</name>
    <dbReference type="NCBI Taxonomy" id="2315210"/>
    <lineage>
        <taxon>Eukaryota</taxon>
        <taxon>Sar</taxon>
        <taxon>Stramenopiles</taxon>
        <taxon>Bigyra</taxon>
        <taxon>Labyrinthulomycetes</taxon>
        <taxon>Thraustochytrida</taxon>
        <taxon>Thraustochytriidae</taxon>
        <taxon>Hondaea</taxon>
    </lineage>
</organism>
<keyword evidence="2" id="KW-0732">Signal</keyword>
<feature type="region of interest" description="Disordered" evidence="1">
    <location>
        <begin position="583"/>
        <end position="612"/>
    </location>
</feature>